<name>A0A8B9P115_APTOW</name>
<accession>A0A8B9P115</accession>
<dbReference type="Proteomes" id="UP000694424">
    <property type="component" value="Unplaced"/>
</dbReference>
<evidence type="ECO:0000256" key="1">
    <source>
        <dbReference type="ARBA" id="ARBA00038085"/>
    </source>
</evidence>
<organism evidence="2 3">
    <name type="scientific">Apteryx owenii</name>
    <name type="common">Little spotted kiwi</name>
    <dbReference type="NCBI Taxonomy" id="8824"/>
    <lineage>
        <taxon>Eukaryota</taxon>
        <taxon>Metazoa</taxon>
        <taxon>Chordata</taxon>
        <taxon>Craniata</taxon>
        <taxon>Vertebrata</taxon>
        <taxon>Euteleostomi</taxon>
        <taxon>Archelosauria</taxon>
        <taxon>Archosauria</taxon>
        <taxon>Dinosauria</taxon>
        <taxon>Saurischia</taxon>
        <taxon>Theropoda</taxon>
        <taxon>Coelurosauria</taxon>
        <taxon>Aves</taxon>
        <taxon>Palaeognathae</taxon>
        <taxon>Apterygiformes</taxon>
        <taxon>Apterygidae</taxon>
        <taxon>Apteryx</taxon>
    </lineage>
</organism>
<evidence type="ECO:0000313" key="2">
    <source>
        <dbReference type="Ensembl" id="ENSAOWP00000003528.1"/>
    </source>
</evidence>
<comment type="similarity">
    <text evidence="1">Belongs to the UPF0462 family.</text>
</comment>
<reference evidence="2" key="2">
    <citation type="submission" date="2025-09" db="UniProtKB">
        <authorList>
            <consortium name="Ensembl"/>
        </authorList>
    </citation>
    <scope>IDENTIFICATION</scope>
</reference>
<reference evidence="2" key="1">
    <citation type="submission" date="2025-08" db="UniProtKB">
        <authorList>
            <consortium name="Ensembl"/>
        </authorList>
    </citation>
    <scope>IDENTIFICATION</scope>
</reference>
<dbReference type="PANTHER" id="PTHR31475">
    <property type="entry name" value="UPF0462 PROTEIN"/>
    <property type="match status" value="1"/>
</dbReference>
<keyword evidence="3" id="KW-1185">Reference proteome</keyword>
<sequence>MFSVESFPAAVTARSRESLQNPGGKSVISAIAHPQRHVGLRLTSSWEVLHRLEAGEAGRGDMAETVTSSASPYLRLIIWSLGWKTSDSDTWRSEVFEAASSNSILITNIKMEFTIEHTWDGIPVSHEPVTVSLKSGNAGLLMEVSAPFFNDPPAPLGEPGKPFSRLWDYEVVETFFLSDRTEQYLEVELCPHGQHLLLLLSGRRRVWKEKLPLEFEVTRMENKWEGKACLPWNYFPPCINKFNAFAIHGSGVERKFEALYPVPQHELQEGQKPDFHRLEFFKQLNLKELMGEDWKQPESDIWKSLTD</sequence>
<dbReference type="Ensembl" id="ENSAOWT00000004030.1">
    <property type="protein sequence ID" value="ENSAOWP00000003528.1"/>
    <property type="gene ID" value="ENSAOWG00000002497.1"/>
</dbReference>
<dbReference type="AlphaFoldDB" id="A0A8B9P115"/>
<dbReference type="PANTHER" id="PTHR31475:SF3">
    <property type="entry name" value="UPF0462 PROTEIN C4ORF33"/>
    <property type="match status" value="1"/>
</dbReference>
<evidence type="ECO:0000313" key="3">
    <source>
        <dbReference type="Proteomes" id="UP000694424"/>
    </source>
</evidence>
<protein>
    <submittedName>
        <fullName evidence="2">Chromosome 4 open reading frame 33</fullName>
    </submittedName>
</protein>
<dbReference type="Gene3D" id="2.60.40.1190">
    <property type="match status" value="1"/>
</dbReference>
<proteinExistence type="inferred from homology"/>